<proteinExistence type="predicted"/>
<evidence type="ECO:0000313" key="3">
    <source>
        <dbReference type="Proteomes" id="UP001610563"/>
    </source>
</evidence>
<gene>
    <name evidence="2" type="ORF">BJX66DRAFT_225660</name>
</gene>
<name>A0ABR4G315_9EURO</name>
<dbReference type="EMBL" id="JBFTWV010000058">
    <property type="protein sequence ID" value="KAL2793415.1"/>
    <property type="molecule type" value="Genomic_DNA"/>
</dbReference>
<keyword evidence="1" id="KW-1133">Transmembrane helix</keyword>
<evidence type="ECO:0000313" key="2">
    <source>
        <dbReference type="EMBL" id="KAL2793415.1"/>
    </source>
</evidence>
<organism evidence="2 3">
    <name type="scientific">Aspergillus keveii</name>
    <dbReference type="NCBI Taxonomy" id="714993"/>
    <lineage>
        <taxon>Eukaryota</taxon>
        <taxon>Fungi</taxon>
        <taxon>Dikarya</taxon>
        <taxon>Ascomycota</taxon>
        <taxon>Pezizomycotina</taxon>
        <taxon>Eurotiomycetes</taxon>
        <taxon>Eurotiomycetidae</taxon>
        <taxon>Eurotiales</taxon>
        <taxon>Aspergillaceae</taxon>
        <taxon>Aspergillus</taxon>
        <taxon>Aspergillus subgen. Nidulantes</taxon>
    </lineage>
</organism>
<accession>A0ABR4G315</accession>
<feature type="transmembrane region" description="Helical" evidence="1">
    <location>
        <begin position="20"/>
        <end position="53"/>
    </location>
</feature>
<sequence length="233" mass="26036">MAPNRTFFHMPWLNRETNKPAYIVAWIIFLERLPIQALLAIYPIVLAAIAVMYEKRFLKHEEIFHPPYHPSIGLSFRLPYITLIPSVGLHPTLMGRHLRSAQLLLFACAVLYSHYLPSPLGSCAHKGEWPDGANVPTGTPTVWDILGTWTTRGKRGRINTIDSCVTTNHMFRTCVALGVLMVLLAVHSAVVLARLDVYRKAVGLIPENTPPTFQVSMTQINGSKKEDSHSATS</sequence>
<keyword evidence="1" id="KW-0472">Membrane</keyword>
<protein>
    <submittedName>
        <fullName evidence="2">Uncharacterized protein</fullName>
    </submittedName>
</protein>
<comment type="caution">
    <text evidence="2">The sequence shown here is derived from an EMBL/GenBank/DDBJ whole genome shotgun (WGS) entry which is preliminary data.</text>
</comment>
<keyword evidence="1" id="KW-0812">Transmembrane</keyword>
<dbReference type="Proteomes" id="UP001610563">
    <property type="component" value="Unassembled WGS sequence"/>
</dbReference>
<keyword evidence="3" id="KW-1185">Reference proteome</keyword>
<evidence type="ECO:0000256" key="1">
    <source>
        <dbReference type="SAM" id="Phobius"/>
    </source>
</evidence>
<reference evidence="2 3" key="1">
    <citation type="submission" date="2024-07" db="EMBL/GenBank/DDBJ databases">
        <title>Section-level genome sequencing and comparative genomics of Aspergillus sections Usti and Cavernicolus.</title>
        <authorList>
            <consortium name="Lawrence Berkeley National Laboratory"/>
            <person name="Nybo J.L."/>
            <person name="Vesth T.C."/>
            <person name="Theobald S."/>
            <person name="Frisvad J.C."/>
            <person name="Larsen T.O."/>
            <person name="Kjaerboelling I."/>
            <person name="Rothschild-Mancinelli K."/>
            <person name="Lyhne E.K."/>
            <person name="Kogle M.E."/>
            <person name="Barry K."/>
            <person name="Clum A."/>
            <person name="Na H."/>
            <person name="Ledsgaard L."/>
            <person name="Lin J."/>
            <person name="Lipzen A."/>
            <person name="Kuo A."/>
            <person name="Riley R."/>
            <person name="Mondo S."/>
            <person name="Labutti K."/>
            <person name="Haridas S."/>
            <person name="Pangalinan J."/>
            <person name="Salamov A.A."/>
            <person name="Simmons B.A."/>
            <person name="Magnuson J.K."/>
            <person name="Chen J."/>
            <person name="Drula E."/>
            <person name="Henrissat B."/>
            <person name="Wiebenga A."/>
            <person name="Lubbers R.J."/>
            <person name="Gomes A.C."/>
            <person name="Makela M.R."/>
            <person name="Stajich J."/>
            <person name="Grigoriev I.V."/>
            <person name="Mortensen U.H."/>
            <person name="De Vries R.P."/>
            <person name="Baker S.E."/>
            <person name="Andersen M.R."/>
        </authorList>
    </citation>
    <scope>NUCLEOTIDE SEQUENCE [LARGE SCALE GENOMIC DNA]</scope>
    <source>
        <strain evidence="2 3">CBS 209.92</strain>
    </source>
</reference>
<feature type="transmembrane region" description="Helical" evidence="1">
    <location>
        <begin position="175"/>
        <end position="195"/>
    </location>
</feature>